<keyword evidence="4" id="KW-1185">Reference proteome</keyword>
<evidence type="ECO:0000256" key="1">
    <source>
        <dbReference type="ARBA" id="ARBA00004123"/>
    </source>
</evidence>
<organism evidence="3 4">
    <name type="scientific">Discina gigas</name>
    <dbReference type="NCBI Taxonomy" id="1032678"/>
    <lineage>
        <taxon>Eukaryota</taxon>
        <taxon>Fungi</taxon>
        <taxon>Dikarya</taxon>
        <taxon>Ascomycota</taxon>
        <taxon>Pezizomycotina</taxon>
        <taxon>Pezizomycetes</taxon>
        <taxon>Pezizales</taxon>
        <taxon>Discinaceae</taxon>
        <taxon>Discina</taxon>
    </lineage>
</organism>
<protein>
    <submittedName>
        <fullName evidence="3">Uncharacterized protein</fullName>
    </submittedName>
</protein>
<accession>A0ABR3GH33</accession>
<proteinExistence type="predicted"/>
<dbReference type="Pfam" id="PF11951">
    <property type="entry name" value="Fungal_trans_2"/>
    <property type="match status" value="1"/>
</dbReference>
<keyword evidence="2" id="KW-0539">Nucleus</keyword>
<gene>
    <name evidence="3" type="ORF">Q9L58_005803</name>
</gene>
<dbReference type="PANTHER" id="PTHR37534:SF46">
    <property type="entry name" value="ZN(II)2CYS6 TRANSCRIPTION FACTOR (EUROFUNG)"/>
    <property type="match status" value="1"/>
</dbReference>
<dbReference type="InterPro" id="IPR021858">
    <property type="entry name" value="Fun_TF"/>
</dbReference>
<evidence type="ECO:0000256" key="2">
    <source>
        <dbReference type="ARBA" id="ARBA00023242"/>
    </source>
</evidence>
<sequence length="364" mass="40206">MAAQNPSFLHAALAVAARHHSNNCNFPETHALVYKGRAYRYLYSALQTQTTKGVTEPVLAAMLLFLFFEALDSGKDTWKIHLRAARRLIQVSGGMRGVRGGMSSMLIDIIGRSLAFSGPESDYQPWGSSLSDVFHSLKEAEDYSFLGCPAELLKIILCITLINNQSKAPQQECNNTTAGAVMTDISDRNFIPSAETLLSSIHAFSPEDWLQTRLPRMRLEDQRSYARIDPMELFHHVSAYKCAVHIFAVQVLSPPLPAHTAAAQAALTNELILHLSCLSTGSVLYKGAVWTVFIAGTGATTEFQRDFVRCALKNIWSVLPQFNIKNAGTLLEEMWRDADREGVGMGGGDWKARLAKGGIDWLFI</sequence>
<comment type="subcellular location">
    <subcellularLocation>
        <location evidence="1">Nucleus</location>
    </subcellularLocation>
</comment>
<name>A0ABR3GH33_9PEZI</name>
<dbReference type="EMBL" id="JBBBZM010000074">
    <property type="protein sequence ID" value="KAL0635237.1"/>
    <property type="molecule type" value="Genomic_DNA"/>
</dbReference>
<comment type="caution">
    <text evidence="3">The sequence shown here is derived from an EMBL/GenBank/DDBJ whole genome shotgun (WGS) entry which is preliminary data.</text>
</comment>
<reference evidence="3 4" key="1">
    <citation type="submission" date="2024-02" db="EMBL/GenBank/DDBJ databases">
        <title>Discinaceae phylogenomics.</title>
        <authorList>
            <person name="Dirks A.C."/>
            <person name="James T.Y."/>
        </authorList>
    </citation>
    <scope>NUCLEOTIDE SEQUENCE [LARGE SCALE GENOMIC DNA]</scope>
    <source>
        <strain evidence="3 4">ACD0624</strain>
    </source>
</reference>
<dbReference type="PANTHER" id="PTHR37534">
    <property type="entry name" value="TRANSCRIPTIONAL ACTIVATOR PROTEIN UGA3"/>
    <property type="match status" value="1"/>
</dbReference>
<dbReference type="Proteomes" id="UP001447188">
    <property type="component" value="Unassembled WGS sequence"/>
</dbReference>
<evidence type="ECO:0000313" key="3">
    <source>
        <dbReference type="EMBL" id="KAL0635237.1"/>
    </source>
</evidence>
<evidence type="ECO:0000313" key="4">
    <source>
        <dbReference type="Proteomes" id="UP001447188"/>
    </source>
</evidence>